<organism evidence="1 2">
    <name type="scientific">Pinctada imbricata</name>
    <name type="common">Atlantic pearl-oyster</name>
    <name type="synonym">Pinctada martensii</name>
    <dbReference type="NCBI Taxonomy" id="66713"/>
    <lineage>
        <taxon>Eukaryota</taxon>
        <taxon>Metazoa</taxon>
        <taxon>Spiralia</taxon>
        <taxon>Lophotrochozoa</taxon>
        <taxon>Mollusca</taxon>
        <taxon>Bivalvia</taxon>
        <taxon>Autobranchia</taxon>
        <taxon>Pteriomorphia</taxon>
        <taxon>Pterioida</taxon>
        <taxon>Pterioidea</taxon>
        <taxon>Pteriidae</taxon>
        <taxon>Pinctada</taxon>
    </lineage>
</organism>
<dbReference type="AlphaFoldDB" id="A0AA89BLG2"/>
<dbReference type="GO" id="GO:0005634">
    <property type="term" value="C:nucleus"/>
    <property type="evidence" value="ECO:0007669"/>
    <property type="project" value="TreeGrafter"/>
</dbReference>
<dbReference type="GO" id="GO:0005737">
    <property type="term" value="C:cytoplasm"/>
    <property type="evidence" value="ECO:0007669"/>
    <property type="project" value="TreeGrafter"/>
</dbReference>
<dbReference type="Proteomes" id="UP001186944">
    <property type="component" value="Unassembled WGS sequence"/>
</dbReference>
<proteinExistence type="predicted"/>
<dbReference type="SUPFAM" id="SSF57924">
    <property type="entry name" value="Inhibitor of apoptosis (IAP) repeat"/>
    <property type="match status" value="1"/>
</dbReference>
<dbReference type="PANTHER" id="PTHR10044:SF139">
    <property type="entry name" value="DEATH-ASSOCIATED INHIBITOR OF APOPTOSIS 2"/>
    <property type="match status" value="1"/>
</dbReference>
<dbReference type="EMBL" id="VSWD01000012">
    <property type="protein sequence ID" value="KAK3085469.1"/>
    <property type="molecule type" value="Genomic_DNA"/>
</dbReference>
<dbReference type="PANTHER" id="PTHR10044">
    <property type="entry name" value="INHIBITOR OF APOPTOSIS"/>
    <property type="match status" value="1"/>
</dbReference>
<evidence type="ECO:0000313" key="2">
    <source>
        <dbReference type="Proteomes" id="UP001186944"/>
    </source>
</evidence>
<dbReference type="Pfam" id="PF00653">
    <property type="entry name" value="BIR"/>
    <property type="match status" value="1"/>
</dbReference>
<dbReference type="InterPro" id="IPR001370">
    <property type="entry name" value="BIR_rpt"/>
</dbReference>
<evidence type="ECO:0000313" key="1">
    <source>
        <dbReference type="EMBL" id="KAK3085469.1"/>
    </source>
</evidence>
<dbReference type="InterPro" id="IPR050784">
    <property type="entry name" value="IAP"/>
</dbReference>
<accession>A0AA89BLG2</accession>
<sequence>MYENLQTLLVHQFDNMSSTMDACLNTMETDSSPNFSFRNSDPYYQSGAVPFVNTYKVEAENQRRPSLPYIPYQNIDPPPPPCKTSETLWKYPEYVYFKERLASFKDWPKYLKGPSKKDLARAGFVYTKIGDKVTCFWCGMTFKNWEPFDDAYMEHLKWSKDWMYAKIVSNDN</sequence>
<dbReference type="GO" id="GO:0051726">
    <property type="term" value="P:regulation of cell cycle"/>
    <property type="evidence" value="ECO:0007669"/>
    <property type="project" value="TreeGrafter"/>
</dbReference>
<comment type="caution">
    <text evidence="1">The sequence shown here is derived from an EMBL/GenBank/DDBJ whole genome shotgun (WGS) entry which is preliminary data.</text>
</comment>
<keyword evidence="2" id="KW-1185">Reference proteome</keyword>
<gene>
    <name evidence="1" type="ORF">FSP39_003879</name>
</gene>
<name>A0AA89BLG2_PINIB</name>
<dbReference type="Gene3D" id="1.10.1170.10">
    <property type="entry name" value="Inhibitor Of Apoptosis Protein (2mihbC-IAP-1), Chain A"/>
    <property type="match status" value="1"/>
</dbReference>
<dbReference type="SMART" id="SM00238">
    <property type="entry name" value="BIR"/>
    <property type="match status" value="1"/>
</dbReference>
<reference evidence="1" key="1">
    <citation type="submission" date="2019-08" db="EMBL/GenBank/DDBJ databases">
        <title>The improved chromosome-level genome for the pearl oyster Pinctada fucata martensii using PacBio sequencing and Hi-C.</title>
        <authorList>
            <person name="Zheng Z."/>
        </authorList>
    </citation>
    <scope>NUCLEOTIDE SEQUENCE</scope>
    <source>
        <strain evidence="1">ZZ-2019</strain>
        <tissue evidence="1">Adductor muscle</tissue>
    </source>
</reference>
<dbReference type="PROSITE" id="PS50143">
    <property type="entry name" value="BIR_REPEAT_2"/>
    <property type="match status" value="1"/>
</dbReference>
<dbReference type="CDD" id="cd00022">
    <property type="entry name" value="BIR"/>
    <property type="match status" value="1"/>
</dbReference>
<protein>
    <submittedName>
        <fullName evidence="1">Uncharacterized protein</fullName>
    </submittedName>
</protein>